<accession>A0A1B6M591</accession>
<dbReference type="GO" id="GO:0003723">
    <property type="term" value="F:RNA binding"/>
    <property type="evidence" value="ECO:0007669"/>
    <property type="project" value="InterPro"/>
</dbReference>
<proteinExistence type="predicted"/>
<keyword evidence="1" id="KW-0812">Transmembrane</keyword>
<feature type="transmembrane region" description="Helical" evidence="1">
    <location>
        <begin position="412"/>
        <end position="433"/>
    </location>
</feature>
<dbReference type="EMBL" id="GEBQ01008904">
    <property type="protein sequence ID" value="JAT31073.1"/>
    <property type="molecule type" value="Transcribed_RNA"/>
</dbReference>
<keyword evidence="1" id="KW-0472">Membrane</keyword>
<dbReference type="GO" id="GO:0003724">
    <property type="term" value="F:RNA helicase activity"/>
    <property type="evidence" value="ECO:0007669"/>
    <property type="project" value="InterPro"/>
</dbReference>
<feature type="domain" description="SF3 helicase" evidence="2">
    <location>
        <begin position="1"/>
        <end position="120"/>
    </location>
</feature>
<evidence type="ECO:0000256" key="1">
    <source>
        <dbReference type="SAM" id="Phobius"/>
    </source>
</evidence>
<keyword evidence="1" id="KW-1133">Transmembrane helix</keyword>
<protein>
    <recommendedName>
        <fullName evidence="2">SF3 helicase domain-containing protein</fullName>
    </recommendedName>
</protein>
<reference evidence="3" key="1">
    <citation type="submission" date="2015-11" db="EMBL/GenBank/DDBJ databases">
        <title>De novo transcriptome assembly of four potential Pierce s Disease insect vectors from Arizona vineyards.</title>
        <authorList>
            <person name="Tassone E.E."/>
        </authorList>
    </citation>
    <scope>NUCLEOTIDE SEQUENCE</scope>
</reference>
<organism evidence="3">
    <name type="scientific">Graphocephala atropunctata</name>
    <dbReference type="NCBI Taxonomy" id="36148"/>
    <lineage>
        <taxon>Eukaryota</taxon>
        <taxon>Metazoa</taxon>
        <taxon>Ecdysozoa</taxon>
        <taxon>Arthropoda</taxon>
        <taxon>Hexapoda</taxon>
        <taxon>Insecta</taxon>
        <taxon>Pterygota</taxon>
        <taxon>Neoptera</taxon>
        <taxon>Paraneoptera</taxon>
        <taxon>Hemiptera</taxon>
        <taxon>Auchenorrhyncha</taxon>
        <taxon>Membracoidea</taxon>
        <taxon>Cicadellidae</taxon>
        <taxon>Cicadellinae</taxon>
        <taxon>Cicadellini</taxon>
        <taxon>Graphocephala</taxon>
    </lineage>
</organism>
<sequence>SAPVSGVTYTRQPGSKFWSGYVDQPAVVYDDWLQMNDNTSVTDQVTELFQLKTPNTFIPNMAHLEEKKTKANPLIVVLATNNAFPNVTMANNQEAVYRRRDVVIRAMRNEQHAHIRVRDLPPELLAQYGHLEFAYYDNPEDYETLENGRPYDFEAIMLSLEEDFVAYHAHEMRSVNTRLEQLYRLNNTVPPHLIDLADPFKIYYTTPVNGAVGLNPDLWIPSEILQRDVEEAYQRILHWRDEAANVVPPVAQGPEGPEGVPDAQIDWALPVVALAQSSFTLWMYVAKFFSEGLGRLSDYLVSFQPGRPEIECSVCREVKVTSLACSNAQTPGEPLRHSTCDDCRRRLQHTSCPTCRGENWVPVLSPEEMDWATKLIVYLGRSGTTINGFFKLLIPVLTTLANWERLREIIEYVLLAVLAFTAPCLPVEFLVYAGGRIVLT</sequence>
<gene>
    <name evidence="3" type="ORF">g.39849</name>
</gene>
<dbReference type="PROSITE" id="PS51218">
    <property type="entry name" value="SF3_HELICASE_2"/>
    <property type="match status" value="1"/>
</dbReference>
<dbReference type="InterPro" id="IPR000605">
    <property type="entry name" value="Helicase_SF3_ssDNA/RNA_vir"/>
</dbReference>
<feature type="non-terminal residue" evidence="3">
    <location>
        <position position="1"/>
    </location>
</feature>
<dbReference type="Pfam" id="PF00910">
    <property type="entry name" value="RNA_helicase"/>
    <property type="match status" value="1"/>
</dbReference>
<evidence type="ECO:0000313" key="3">
    <source>
        <dbReference type="EMBL" id="JAT31073.1"/>
    </source>
</evidence>
<feature type="non-terminal residue" evidence="3">
    <location>
        <position position="440"/>
    </location>
</feature>
<name>A0A1B6M591_9HEMI</name>
<evidence type="ECO:0000259" key="2">
    <source>
        <dbReference type="PROSITE" id="PS51218"/>
    </source>
</evidence>
<dbReference type="InterPro" id="IPR014759">
    <property type="entry name" value="Helicase_SF3_ssRNA_vir"/>
</dbReference>
<dbReference type="AlphaFoldDB" id="A0A1B6M591"/>